<dbReference type="Proteomes" id="UP000814033">
    <property type="component" value="Unassembled WGS sequence"/>
</dbReference>
<name>A0ACB8RM46_9AGAM</name>
<accession>A0ACB8RM46</accession>
<protein>
    <submittedName>
        <fullName evidence="1">Uncharacterized protein</fullName>
    </submittedName>
</protein>
<evidence type="ECO:0000313" key="2">
    <source>
        <dbReference type="Proteomes" id="UP000814033"/>
    </source>
</evidence>
<evidence type="ECO:0000313" key="1">
    <source>
        <dbReference type="EMBL" id="KAI0044716.1"/>
    </source>
</evidence>
<organism evidence="1 2">
    <name type="scientific">Auriscalpium vulgare</name>
    <dbReference type="NCBI Taxonomy" id="40419"/>
    <lineage>
        <taxon>Eukaryota</taxon>
        <taxon>Fungi</taxon>
        <taxon>Dikarya</taxon>
        <taxon>Basidiomycota</taxon>
        <taxon>Agaricomycotina</taxon>
        <taxon>Agaricomycetes</taxon>
        <taxon>Russulales</taxon>
        <taxon>Auriscalpiaceae</taxon>
        <taxon>Auriscalpium</taxon>
    </lineage>
</organism>
<keyword evidence="2" id="KW-1185">Reference proteome</keyword>
<reference evidence="1" key="1">
    <citation type="submission" date="2021-02" db="EMBL/GenBank/DDBJ databases">
        <authorList>
            <consortium name="DOE Joint Genome Institute"/>
            <person name="Ahrendt S."/>
            <person name="Looney B.P."/>
            <person name="Miyauchi S."/>
            <person name="Morin E."/>
            <person name="Drula E."/>
            <person name="Courty P.E."/>
            <person name="Chicoki N."/>
            <person name="Fauchery L."/>
            <person name="Kohler A."/>
            <person name="Kuo A."/>
            <person name="Labutti K."/>
            <person name="Pangilinan J."/>
            <person name="Lipzen A."/>
            <person name="Riley R."/>
            <person name="Andreopoulos W."/>
            <person name="He G."/>
            <person name="Johnson J."/>
            <person name="Barry K.W."/>
            <person name="Grigoriev I.V."/>
            <person name="Nagy L."/>
            <person name="Hibbett D."/>
            <person name="Henrissat B."/>
            <person name="Matheny P.B."/>
            <person name="Labbe J."/>
            <person name="Martin F."/>
        </authorList>
    </citation>
    <scope>NUCLEOTIDE SEQUENCE</scope>
    <source>
        <strain evidence="1">FP105234-sp</strain>
    </source>
</reference>
<proteinExistence type="predicted"/>
<dbReference type="EMBL" id="MU275973">
    <property type="protein sequence ID" value="KAI0044716.1"/>
    <property type="molecule type" value="Genomic_DNA"/>
</dbReference>
<reference evidence="1" key="2">
    <citation type="journal article" date="2022" name="New Phytol.">
        <title>Evolutionary transition to the ectomycorrhizal habit in the genomes of a hyperdiverse lineage of mushroom-forming fungi.</title>
        <authorList>
            <person name="Looney B."/>
            <person name="Miyauchi S."/>
            <person name="Morin E."/>
            <person name="Drula E."/>
            <person name="Courty P.E."/>
            <person name="Kohler A."/>
            <person name="Kuo A."/>
            <person name="LaButti K."/>
            <person name="Pangilinan J."/>
            <person name="Lipzen A."/>
            <person name="Riley R."/>
            <person name="Andreopoulos W."/>
            <person name="He G."/>
            <person name="Johnson J."/>
            <person name="Nolan M."/>
            <person name="Tritt A."/>
            <person name="Barry K.W."/>
            <person name="Grigoriev I.V."/>
            <person name="Nagy L.G."/>
            <person name="Hibbett D."/>
            <person name="Henrissat B."/>
            <person name="Matheny P.B."/>
            <person name="Labbe J."/>
            <person name="Martin F.M."/>
        </authorList>
    </citation>
    <scope>NUCLEOTIDE SEQUENCE</scope>
    <source>
        <strain evidence="1">FP105234-sp</strain>
    </source>
</reference>
<gene>
    <name evidence="1" type="ORF">FA95DRAFT_222692</name>
</gene>
<comment type="caution">
    <text evidence="1">The sequence shown here is derived from an EMBL/GenBank/DDBJ whole genome shotgun (WGS) entry which is preliminary data.</text>
</comment>
<sequence length="98" mass="10714">MPSRSHRLLFSPSKTSIIILRFFTAVVCVISTTVFFVRIDTAARDPALTCRGHPMFVHAGRAAGPVRIPALLCFVPTGGYHGLTADRASTRPWCDDRG</sequence>